<evidence type="ECO:0000256" key="2">
    <source>
        <dbReference type="ARBA" id="ARBA00023125"/>
    </source>
</evidence>
<evidence type="ECO:0000259" key="4">
    <source>
        <dbReference type="PROSITE" id="PS50995"/>
    </source>
</evidence>
<dbReference type="PRINTS" id="PR00598">
    <property type="entry name" value="HTHMARR"/>
</dbReference>
<reference evidence="6" key="1">
    <citation type="journal article" date="2019" name="Int. J. Syst. Evol. Microbiol.">
        <title>The Global Catalogue of Microorganisms (GCM) 10K type strain sequencing project: providing services to taxonomists for standard genome sequencing and annotation.</title>
        <authorList>
            <consortium name="The Broad Institute Genomics Platform"/>
            <consortium name="The Broad Institute Genome Sequencing Center for Infectious Disease"/>
            <person name="Wu L."/>
            <person name="Ma J."/>
        </authorList>
    </citation>
    <scope>NUCLEOTIDE SEQUENCE [LARGE SCALE GENOMIC DNA]</scope>
    <source>
        <strain evidence="6">CCUG 59189</strain>
    </source>
</reference>
<dbReference type="PANTHER" id="PTHR42756">
    <property type="entry name" value="TRANSCRIPTIONAL REGULATOR, MARR"/>
    <property type="match status" value="1"/>
</dbReference>
<proteinExistence type="predicted"/>
<keyword evidence="6" id="KW-1185">Reference proteome</keyword>
<dbReference type="InterPro" id="IPR036390">
    <property type="entry name" value="WH_DNA-bd_sf"/>
</dbReference>
<evidence type="ECO:0000256" key="3">
    <source>
        <dbReference type="ARBA" id="ARBA00023163"/>
    </source>
</evidence>
<dbReference type="SUPFAM" id="SSF46785">
    <property type="entry name" value="Winged helix' DNA-binding domain"/>
    <property type="match status" value="1"/>
</dbReference>
<dbReference type="EMBL" id="JBHTLM010000012">
    <property type="protein sequence ID" value="MFD1177874.1"/>
    <property type="molecule type" value="Genomic_DNA"/>
</dbReference>
<dbReference type="Proteomes" id="UP001597262">
    <property type="component" value="Unassembled WGS sequence"/>
</dbReference>
<dbReference type="PROSITE" id="PS50995">
    <property type="entry name" value="HTH_MARR_2"/>
    <property type="match status" value="1"/>
</dbReference>
<organism evidence="5 6">
    <name type="scientific">Paenibacillus puldeungensis</name>
    <dbReference type="NCBI Taxonomy" id="696536"/>
    <lineage>
        <taxon>Bacteria</taxon>
        <taxon>Bacillati</taxon>
        <taxon>Bacillota</taxon>
        <taxon>Bacilli</taxon>
        <taxon>Bacillales</taxon>
        <taxon>Paenibacillaceae</taxon>
        <taxon>Paenibacillus</taxon>
    </lineage>
</organism>
<keyword evidence="2" id="KW-0238">DNA-binding</keyword>
<dbReference type="Gene3D" id="1.10.10.10">
    <property type="entry name" value="Winged helix-like DNA-binding domain superfamily/Winged helix DNA-binding domain"/>
    <property type="match status" value="1"/>
</dbReference>
<name>A0ABW3RZE6_9BACL</name>
<evidence type="ECO:0000313" key="5">
    <source>
        <dbReference type="EMBL" id="MFD1177874.1"/>
    </source>
</evidence>
<dbReference type="InterPro" id="IPR000835">
    <property type="entry name" value="HTH_MarR-typ"/>
</dbReference>
<dbReference type="Pfam" id="PF01047">
    <property type="entry name" value="MarR"/>
    <property type="match status" value="1"/>
</dbReference>
<keyword evidence="3" id="KW-0804">Transcription</keyword>
<dbReference type="PANTHER" id="PTHR42756:SF1">
    <property type="entry name" value="TRANSCRIPTIONAL REPRESSOR OF EMRAB OPERON"/>
    <property type="match status" value="1"/>
</dbReference>
<evidence type="ECO:0000256" key="1">
    <source>
        <dbReference type="ARBA" id="ARBA00023015"/>
    </source>
</evidence>
<protein>
    <submittedName>
        <fullName evidence="5">MarR family winged helix-turn-helix transcriptional regulator</fullName>
    </submittedName>
</protein>
<evidence type="ECO:0000313" key="6">
    <source>
        <dbReference type="Proteomes" id="UP001597262"/>
    </source>
</evidence>
<dbReference type="SMART" id="SM00347">
    <property type="entry name" value="HTH_MARR"/>
    <property type="match status" value="1"/>
</dbReference>
<accession>A0ABW3RZE6</accession>
<comment type="caution">
    <text evidence="5">The sequence shown here is derived from an EMBL/GenBank/DDBJ whole genome shotgun (WGS) entry which is preliminary data.</text>
</comment>
<dbReference type="InterPro" id="IPR036388">
    <property type="entry name" value="WH-like_DNA-bd_sf"/>
</dbReference>
<sequence length="156" mass="17810">MSTNSEGLLVEKGPTWTKTSMLFTHLVHQIRRQERQPRSLGKVGSFTPSEIHTIRTIGTGDGIIMGQLADRLGVTNGAITQLVERMENKGLVKRAQLMRGSRKVNVTLTDKGQSAYYAYEQFYVKPFEEWIRDELSEKEFRSFEKGLNKLIEFLSV</sequence>
<feature type="domain" description="HTH marR-type" evidence="4">
    <location>
        <begin position="19"/>
        <end position="152"/>
    </location>
</feature>
<keyword evidence="1" id="KW-0805">Transcription regulation</keyword>
<gene>
    <name evidence="5" type="ORF">ACFQ3W_16410</name>
</gene>